<comment type="caution">
    <text evidence="2">The sequence shown here is derived from an EMBL/GenBank/DDBJ whole genome shotgun (WGS) entry which is preliminary data.</text>
</comment>
<dbReference type="AlphaFoldDB" id="A0A3N0AEB3"/>
<dbReference type="Proteomes" id="UP000267368">
    <property type="component" value="Unassembled WGS sequence"/>
</dbReference>
<name>A0A3N0AEB3_9ACTN</name>
<proteinExistence type="predicted"/>
<protein>
    <submittedName>
        <fullName evidence="2">Uncharacterized protein</fullName>
    </submittedName>
</protein>
<organism evidence="2 3">
    <name type="scientific">Slackia faecicanis</name>
    <dbReference type="NCBI Taxonomy" id="255723"/>
    <lineage>
        <taxon>Bacteria</taxon>
        <taxon>Bacillati</taxon>
        <taxon>Actinomycetota</taxon>
        <taxon>Coriobacteriia</taxon>
        <taxon>Eggerthellales</taxon>
        <taxon>Eggerthellaceae</taxon>
        <taxon>Slackia</taxon>
    </lineage>
</organism>
<accession>A0A3N0AEB3</accession>
<evidence type="ECO:0000313" key="2">
    <source>
        <dbReference type="EMBL" id="RNL18401.1"/>
    </source>
</evidence>
<keyword evidence="1" id="KW-0472">Membrane</keyword>
<keyword evidence="1" id="KW-0812">Transmembrane</keyword>
<keyword evidence="1" id="KW-1133">Transmembrane helix</keyword>
<gene>
    <name evidence="2" type="ORF">DMP07_08550</name>
</gene>
<evidence type="ECO:0000256" key="1">
    <source>
        <dbReference type="SAM" id="Phobius"/>
    </source>
</evidence>
<dbReference type="EMBL" id="QICB01000010">
    <property type="protein sequence ID" value="RNL18401.1"/>
    <property type="molecule type" value="Genomic_DNA"/>
</dbReference>
<feature type="transmembrane region" description="Helical" evidence="1">
    <location>
        <begin position="106"/>
        <end position="130"/>
    </location>
</feature>
<keyword evidence="3" id="KW-1185">Reference proteome</keyword>
<sequence>MVGKGAYIGSIDAGFSIVPGDLAYATIDVIPDQEETGEELQPAPTVEMGGKTLVEGVDYTVSYADNLEKGTATVVVTGMGNCTGQQHATFEVLEAPDKPKGGELAAALPFVAGPAIVAAIALGIVAFTLARRKHR</sequence>
<evidence type="ECO:0000313" key="3">
    <source>
        <dbReference type="Proteomes" id="UP000267368"/>
    </source>
</evidence>
<reference evidence="3" key="1">
    <citation type="submission" date="2018-05" db="EMBL/GenBank/DDBJ databases">
        <title>Genome Sequencing of selected type strains of the family Eggerthellaceae.</title>
        <authorList>
            <person name="Danylec N."/>
            <person name="Stoll D.A."/>
            <person name="Doetsch A."/>
            <person name="Huch M."/>
        </authorList>
    </citation>
    <scope>NUCLEOTIDE SEQUENCE [LARGE SCALE GENOMIC DNA]</scope>
    <source>
        <strain evidence="3">DSM 17537</strain>
    </source>
</reference>